<gene>
    <name evidence="1" type="ORF">HAP41_0000009615</name>
</gene>
<evidence type="ECO:0000313" key="1">
    <source>
        <dbReference type="EMBL" id="UPT89205.1"/>
    </source>
</evidence>
<organism evidence="1 2">
    <name type="scientific">Bradyrhizobium barranii subsp. apii</name>
    <dbReference type="NCBI Taxonomy" id="2819348"/>
    <lineage>
        <taxon>Bacteria</taxon>
        <taxon>Pseudomonadati</taxon>
        <taxon>Pseudomonadota</taxon>
        <taxon>Alphaproteobacteria</taxon>
        <taxon>Hyphomicrobiales</taxon>
        <taxon>Nitrobacteraceae</taxon>
        <taxon>Bradyrhizobium</taxon>
        <taxon>Bradyrhizobium barranii</taxon>
    </lineage>
</organism>
<name>A0A8T5VJM3_9BRAD</name>
<protein>
    <submittedName>
        <fullName evidence="1">Uncharacterized protein</fullName>
    </submittedName>
</protein>
<dbReference type="RefSeq" id="WP_166103122.1">
    <property type="nucleotide sequence ID" value="NZ_CP096251.1"/>
</dbReference>
<evidence type="ECO:0000313" key="2">
    <source>
        <dbReference type="Proteomes" id="UP000551709"/>
    </source>
</evidence>
<reference evidence="1" key="1">
    <citation type="journal article" date="2017" name="Syst. Appl. Microbiol.">
        <title>Soybeans inoculated with root zone soils of Canadian native legumes harbour diverse and novel Bradyrhizobium spp. that possess agricultural potential.</title>
        <authorList>
            <person name="Bromfield E.S.P."/>
            <person name="Cloutier S."/>
            <person name="Tambong J.T."/>
            <person name="Tran Thi T.V."/>
        </authorList>
    </citation>
    <scope>NUCLEOTIDE SEQUENCE</scope>
    <source>
        <strain evidence="1">1S5</strain>
    </source>
</reference>
<sequence>MIIYEAAYPSGAPSVALDSCMARQFGTFQILFLFLTALCLAGCGQDKSERAAAQVGAPPALVTVLSVKPETVTLVDELPGRVAAFDSAIRRFDASRPSQHASC</sequence>
<dbReference type="EMBL" id="CP096255">
    <property type="protein sequence ID" value="UPT89205.1"/>
    <property type="molecule type" value="Genomic_DNA"/>
</dbReference>
<reference evidence="1" key="2">
    <citation type="submission" date="2022-04" db="EMBL/GenBank/DDBJ databases">
        <authorList>
            <person name="Bromfield E.S.P."/>
            <person name="Cloutier S."/>
        </authorList>
    </citation>
    <scope>NUCLEOTIDE SEQUENCE</scope>
    <source>
        <strain evidence="1">1S5</strain>
    </source>
</reference>
<dbReference type="Proteomes" id="UP000551709">
    <property type="component" value="Chromosome"/>
</dbReference>
<dbReference type="AlphaFoldDB" id="A0A8T5VJM3"/>
<proteinExistence type="predicted"/>
<accession>A0A8T5VJM3</accession>